<sequence>MKQCPYCGQELNKSDKQCSNCGNMIPKEKNKETSSSQSEQSNLKFKKFIPWVIIAFIVVLIGIVFILLRNFNSPEAQTKILVNAIDNNDAQKVATLISTKDVPVDDEEASVYIQYIKDEVGMMKFIHDVKYTTDKLNKSNHDSAYIQTKTDKNVLKISKNGTRFLIFNNMSYRPPIKTVIVKPKIDTKYKFKAGGKRRVIHAKANQATSIGKYIPGVYAIDAEKDTEYGHFTGQMKFDFRYAKGNTVDVNENFNEAALKVKLKGKSDLDKNTLKVTINDKEMKYDASKIYGPYPQNKDISVSATGMVKDKTFTSTSKTIKAKDLGNINSAILDFDEDKISDYVSKKTEEESILRVTLEPFFNQYAYALNNAINQQHFDIISPFLKNKSDAYIDIKNHLSDSKHFEFSQLLSATQSGDIIKAKVQQINQREEIEYVTYEIEENKDNGILQIINIK</sequence>
<accession>A0A3S7GWL1</accession>
<dbReference type="RefSeq" id="WP_017174924.1">
    <property type="nucleotide sequence ID" value="NZ_CP014567.1"/>
</dbReference>
<dbReference type="PANTHER" id="PTHR40038">
    <property type="entry name" value="MEMBRANE-ASSOCIATED PROTEIN TCAA"/>
    <property type="match status" value="1"/>
</dbReference>
<evidence type="ECO:0000256" key="4">
    <source>
        <dbReference type="ARBA" id="ARBA00023251"/>
    </source>
</evidence>
<evidence type="ECO:0000259" key="8">
    <source>
        <dbReference type="Pfam" id="PF22819"/>
    </source>
</evidence>
<evidence type="ECO:0000256" key="2">
    <source>
        <dbReference type="ARBA" id="ARBA00022771"/>
    </source>
</evidence>
<dbReference type="GO" id="GO:0046677">
    <property type="term" value="P:response to antibiotic"/>
    <property type="evidence" value="ECO:0007669"/>
    <property type="project" value="InterPro"/>
</dbReference>
<dbReference type="AlphaFoldDB" id="A0A3S7GWL1"/>
<evidence type="ECO:0000313" key="11">
    <source>
        <dbReference type="Proteomes" id="UP000665944"/>
    </source>
</evidence>
<keyword evidence="2" id="KW-0863">Zinc-finger</keyword>
<evidence type="ECO:0000256" key="5">
    <source>
        <dbReference type="PIRNR" id="PIRNR032522"/>
    </source>
</evidence>
<keyword evidence="3" id="KW-0862">Zinc</keyword>
<feature type="domain" description="TcaA second" evidence="7">
    <location>
        <begin position="74"/>
        <end position="170"/>
    </location>
</feature>
<dbReference type="GO" id="GO:0005886">
    <property type="term" value="C:plasma membrane"/>
    <property type="evidence" value="ECO:0007669"/>
    <property type="project" value="UniProtKB-SubCell"/>
</dbReference>
<reference evidence="10 11" key="2">
    <citation type="submission" date="2022-06" db="EMBL/GenBank/DDBJ databases">
        <title>Staphylococcus hominis ShoR14 genome sequence.</title>
        <authorList>
            <person name="Yeo C.C."/>
            <person name="Chew C.H."/>
            <person name="Che Hamzah A.M."/>
            <person name="Al-Trad E.I."/>
        </authorList>
    </citation>
    <scope>NUCLEOTIDE SEQUENCE [LARGE SCALE GENOMIC DNA]</scope>
    <source>
        <strain evidence="10 11">ShoR14</strain>
    </source>
</reference>
<evidence type="ECO:0000256" key="3">
    <source>
        <dbReference type="ARBA" id="ARBA00022833"/>
    </source>
</evidence>
<keyword evidence="6" id="KW-0812">Transmembrane</keyword>
<evidence type="ECO:0000259" key="7">
    <source>
        <dbReference type="Pfam" id="PF22813"/>
    </source>
</evidence>
<keyword evidence="1" id="KW-0479">Metal-binding</keyword>
<protein>
    <recommendedName>
        <fullName evidence="5">Membrane-associated protein</fullName>
    </recommendedName>
</protein>
<evidence type="ECO:0000313" key="9">
    <source>
        <dbReference type="EMBL" id="AVI06661.1"/>
    </source>
</evidence>
<evidence type="ECO:0000313" key="10">
    <source>
        <dbReference type="EMBL" id="MCM5671595.1"/>
    </source>
</evidence>
<keyword evidence="6" id="KW-1133">Transmembrane helix</keyword>
<gene>
    <name evidence="9" type="ORF">AZE34_07755</name>
    <name evidence="10" type="ORF">J7T32_002280</name>
</gene>
<organism evidence="9">
    <name type="scientific">Staphylococcus hominis</name>
    <dbReference type="NCBI Taxonomy" id="1290"/>
    <lineage>
        <taxon>Bacteria</taxon>
        <taxon>Bacillati</taxon>
        <taxon>Bacillota</taxon>
        <taxon>Bacilli</taxon>
        <taxon>Bacillales</taxon>
        <taxon>Staphylococcaceae</taxon>
        <taxon>Staphylococcus</taxon>
    </lineage>
</organism>
<dbReference type="InterPro" id="IPR023599">
    <property type="entry name" value="Mem_prot_TcaA"/>
</dbReference>
<feature type="domain" description="TcaA protein NTF2-like" evidence="8">
    <location>
        <begin position="357"/>
        <end position="452"/>
    </location>
</feature>
<dbReference type="EMBL" id="CP014567">
    <property type="protein sequence ID" value="AVI06661.1"/>
    <property type="molecule type" value="Genomic_DNA"/>
</dbReference>
<evidence type="ECO:0000256" key="1">
    <source>
        <dbReference type="ARBA" id="ARBA00022723"/>
    </source>
</evidence>
<proteinExistence type="inferred from homology"/>
<keyword evidence="11" id="KW-1185">Reference proteome</keyword>
<feature type="transmembrane region" description="Helical" evidence="6">
    <location>
        <begin position="48"/>
        <end position="68"/>
    </location>
</feature>
<dbReference type="InterPro" id="IPR054529">
    <property type="entry name" value="TcaA_2nd"/>
</dbReference>
<keyword evidence="5" id="KW-1003">Cell membrane</keyword>
<comment type="similarity">
    <text evidence="5">Belongs to the tcaA family.</text>
</comment>
<dbReference type="EMBL" id="JAGHKT020000002">
    <property type="protein sequence ID" value="MCM5671595.1"/>
    <property type="molecule type" value="Genomic_DNA"/>
</dbReference>
<dbReference type="PIRSF" id="PIRSF032522">
    <property type="entry name" value="TcaA"/>
    <property type="match status" value="1"/>
</dbReference>
<name>A0A3S7GWL1_STAHO</name>
<reference evidence="9" key="1">
    <citation type="submission" date="2016-02" db="EMBL/GenBank/DDBJ databases">
        <title>Genomic sequence of a clinical Staphylococcus hominis isolate.</title>
        <authorList>
            <person name="McClure J.M."/>
            <person name="Zhang K."/>
        </authorList>
    </citation>
    <scope>NUCLEOTIDE SEQUENCE</scope>
    <source>
        <strain evidence="9">C34847</strain>
    </source>
</reference>
<comment type="subcellular location">
    <subcellularLocation>
        <location evidence="5">Cell membrane</location>
        <topology evidence="5">Single-pass membrane protein</topology>
    </subcellularLocation>
</comment>
<dbReference type="PANTHER" id="PTHR40038:SF1">
    <property type="entry name" value="MEMBRANE-ASSOCIATED PROTEIN TCAA"/>
    <property type="match status" value="1"/>
</dbReference>
<evidence type="ECO:0000256" key="6">
    <source>
        <dbReference type="SAM" id="Phobius"/>
    </source>
</evidence>
<dbReference type="Pfam" id="PF22819">
    <property type="entry name" value="TcaA_5th"/>
    <property type="match status" value="1"/>
</dbReference>
<keyword evidence="5 6" id="KW-0472">Membrane</keyword>
<keyword evidence="4" id="KW-0046">Antibiotic resistance</keyword>
<dbReference type="Pfam" id="PF22813">
    <property type="entry name" value="TcaA_2nd"/>
    <property type="match status" value="1"/>
</dbReference>
<dbReference type="InterPro" id="IPR054528">
    <property type="entry name" value="TcaA_5th"/>
</dbReference>
<dbReference type="Proteomes" id="UP000665944">
    <property type="component" value="Unassembled WGS sequence"/>
</dbReference>